<dbReference type="SUPFAM" id="SSF46626">
    <property type="entry name" value="Cytochrome c"/>
    <property type="match status" value="2"/>
</dbReference>
<accession>A0A5B2VTN7</accession>
<evidence type="ECO:0000313" key="12">
    <source>
        <dbReference type="Proteomes" id="UP000324611"/>
    </source>
</evidence>
<evidence type="ECO:0000256" key="9">
    <source>
        <dbReference type="PIRSR" id="PIRSR000294-2"/>
    </source>
</evidence>
<dbReference type="InterPro" id="IPR051395">
    <property type="entry name" value="Cytochrome_c_Peroxidase/MauG"/>
</dbReference>
<feature type="binding site" description="covalent" evidence="8">
    <location>
        <position position="78"/>
    </location>
    <ligand>
        <name>heme c</name>
        <dbReference type="ChEBI" id="CHEBI:61717"/>
        <label>1</label>
    </ligand>
</feature>
<gene>
    <name evidence="11" type="ORF">F0L74_18970</name>
</gene>
<dbReference type="InterPro" id="IPR036909">
    <property type="entry name" value="Cyt_c-like_dom_sf"/>
</dbReference>
<dbReference type="PIRSF" id="PIRSF000294">
    <property type="entry name" value="Cytochrome-c_peroxidase"/>
    <property type="match status" value="1"/>
</dbReference>
<proteinExistence type="predicted"/>
<evidence type="ECO:0000256" key="2">
    <source>
        <dbReference type="ARBA" id="ARBA00022617"/>
    </source>
</evidence>
<feature type="domain" description="Cytochrome c" evidence="10">
    <location>
        <begin position="210"/>
        <end position="332"/>
    </location>
</feature>
<keyword evidence="11" id="KW-0575">Peroxidase</keyword>
<evidence type="ECO:0000256" key="4">
    <source>
        <dbReference type="ARBA" id="ARBA00022729"/>
    </source>
</evidence>
<evidence type="ECO:0000256" key="5">
    <source>
        <dbReference type="ARBA" id="ARBA00022764"/>
    </source>
</evidence>
<comment type="cofactor">
    <cofactor evidence="8">
        <name>heme</name>
        <dbReference type="ChEBI" id="CHEBI:30413"/>
    </cofactor>
    <text evidence="8">Binds 2 heme groups.</text>
</comment>
<evidence type="ECO:0000259" key="10">
    <source>
        <dbReference type="PROSITE" id="PS51007"/>
    </source>
</evidence>
<name>A0A5B2VTN7_9BACT</name>
<dbReference type="InterPro" id="IPR004852">
    <property type="entry name" value="Di-haem_cyt_c_peroxidsae"/>
</dbReference>
<dbReference type="InterPro" id="IPR026259">
    <property type="entry name" value="MauG/Cytc_peroxidase"/>
</dbReference>
<comment type="PTM">
    <text evidence="8">Binds 2 heme groups per subunit.</text>
</comment>
<organism evidence="11 12">
    <name type="scientific">Chitinophaga agrisoli</name>
    <dbReference type="NCBI Taxonomy" id="2607653"/>
    <lineage>
        <taxon>Bacteria</taxon>
        <taxon>Pseudomonadati</taxon>
        <taxon>Bacteroidota</taxon>
        <taxon>Chitinophagia</taxon>
        <taxon>Chitinophagales</taxon>
        <taxon>Chitinophagaceae</taxon>
        <taxon>Chitinophaga</taxon>
    </lineage>
</organism>
<dbReference type="GO" id="GO:0009055">
    <property type="term" value="F:electron transfer activity"/>
    <property type="evidence" value="ECO:0007669"/>
    <property type="project" value="InterPro"/>
</dbReference>
<feature type="binding site" description="covalent" evidence="8">
    <location>
        <position position="226"/>
    </location>
    <ligand>
        <name>heme c</name>
        <dbReference type="ChEBI" id="CHEBI:61717"/>
        <label>2</label>
    </ligand>
</feature>
<dbReference type="Pfam" id="PF03150">
    <property type="entry name" value="CCP_MauG"/>
    <property type="match status" value="1"/>
</dbReference>
<reference evidence="11 12" key="2">
    <citation type="submission" date="2019-09" db="EMBL/GenBank/DDBJ databases">
        <authorList>
            <person name="Jin C."/>
        </authorList>
    </citation>
    <scope>NUCLEOTIDE SEQUENCE [LARGE SCALE GENOMIC DNA]</scope>
    <source>
        <strain evidence="11 12">BN140078</strain>
    </source>
</reference>
<evidence type="ECO:0000256" key="3">
    <source>
        <dbReference type="ARBA" id="ARBA00022723"/>
    </source>
</evidence>
<dbReference type="PROSITE" id="PS51007">
    <property type="entry name" value="CYTC"/>
    <property type="match status" value="1"/>
</dbReference>
<keyword evidence="5" id="KW-0574">Periplasm</keyword>
<keyword evidence="7 9" id="KW-0408">Iron</keyword>
<dbReference type="InterPro" id="IPR009056">
    <property type="entry name" value="Cyt_c-like_dom"/>
</dbReference>
<feature type="binding site" description="covalent" evidence="8">
    <location>
        <position position="223"/>
    </location>
    <ligand>
        <name>heme c</name>
        <dbReference type="ChEBI" id="CHEBI:61717"/>
        <label>2</label>
    </ligand>
</feature>
<dbReference type="Gene3D" id="1.10.760.10">
    <property type="entry name" value="Cytochrome c-like domain"/>
    <property type="match status" value="2"/>
</dbReference>
<dbReference type="AlphaFoldDB" id="A0A5B2VTN7"/>
<evidence type="ECO:0000313" key="11">
    <source>
        <dbReference type="EMBL" id="KAA2242040.1"/>
    </source>
</evidence>
<feature type="binding site" description="axial binding residue" evidence="9">
    <location>
        <position position="82"/>
    </location>
    <ligand>
        <name>heme c</name>
        <dbReference type="ChEBI" id="CHEBI:61717"/>
        <label>1</label>
    </ligand>
    <ligandPart>
        <name>Fe</name>
        <dbReference type="ChEBI" id="CHEBI:18248"/>
    </ligandPart>
</feature>
<dbReference type="PANTHER" id="PTHR30600:SF10">
    <property type="entry name" value="BLL6722 PROTEIN"/>
    <property type="match status" value="1"/>
</dbReference>
<evidence type="ECO:0000256" key="1">
    <source>
        <dbReference type="ARBA" id="ARBA00004418"/>
    </source>
</evidence>
<sequence>MITLFALGLLFAVLEASGTREHITLSPGGPEPYVLKLPPGLPSPVYDFSKNPLTKQGVALGRHLFYDPKLSRDSTISCGFCHQQFAAFGHYDHALAHGVEGRIGVRSVPTLFNLIWQKEFMWDGGVNNLEIQPLTPLTDPNEMGEDLGKLVKRLQKDPGYRKMFKEAYGTEEITSQRLFRALTQFIATMVSFESKYDSVMRKAPGVAFTPEEQEGYVIFQQKCAACHREPFFTDNSYRNNGLPYLPALNDVGRMRITSNTGDYLKFKVPSLRNVLKSSPYMHDGRFFDIYQVFNHYNKGVEQSNTIDPLVKNGIPLTDKDQRELYMFLNTLTDPGFIANSSLSEILIR</sequence>
<keyword evidence="6" id="KW-0560">Oxidoreductase</keyword>
<evidence type="ECO:0000256" key="6">
    <source>
        <dbReference type="ARBA" id="ARBA00023002"/>
    </source>
</evidence>
<keyword evidence="4" id="KW-0732">Signal</keyword>
<dbReference type="EMBL" id="VUOC01000003">
    <property type="protein sequence ID" value="KAA2242040.1"/>
    <property type="molecule type" value="Genomic_DNA"/>
</dbReference>
<reference evidence="11 12" key="1">
    <citation type="submission" date="2019-09" db="EMBL/GenBank/DDBJ databases">
        <title>Chitinophaga ginsengihumi sp. nov., isolated from soil of ginseng rhizosphere.</title>
        <authorList>
            <person name="Lee J."/>
        </authorList>
    </citation>
    <scope>NUCLEOTIDE SEQUENCE [LARGE SCALE GENOMIC DNA]</scope>
    <source>
        <strain evidence="11 12">BN140078</strain>
    </source>
</reference>
<dbReference type="GO" id="GO:0020037">
    <property type="term" value="F:heme binding"/>
    <property type="evidence" value="ECO:0007669"/>
    <property type="project" value="InterPro"/>
</dbReference>
<dbReference type="Proteomes" id="UP000324611">
    <property type="component" value="Unassembled WGS sequence"/>
</dbReference>
<feature type="binding site" description="covalent" evidence="8">
    <location>
        <position position="81"/>
    </location>
    <ligand>
        <name>heme c</name>
        <dbReference type="ChEBI" id="CHEBI:61717"/>
        <label>1</label>
    </ligand>
</feature>
<dbReference type="GO" id="GO:0046872">
    <property type="term" value="F:metal ion binding"/>
    <property type="evidence" value="ECO:0007669"/>
    <property type="project" value="UniProtKB-KW"/>
</dbReference>
<dbReference type="GO" id="GO:0004130">
    <property type="term" value="F:cytochrome-c peroxidase activity"/>
    <property type="evidence" value="ECO:0007669"/>
    <property type="project" value="TreeGrafter"/>
</dbReference>
<evidence type="ECO:0000256" key="7">
    <source>
        <dbReference type="ARBA" id="ARBA00023004"/>
    </source>
</evidence>
<dbReference type="GO" id="GO:0042597">
    <property type="term" value="C:periplasmic space"/>
    <property type="evidence" value="ECO:0007669"/>
    <property type="project" value="UniProtKB-SubCell"/>
</dbReference>
<keyword evidence="3 9" id="KW-0479">Metal-binding</keyword>
<comment type="caution">
    <text evidence="11">The sequence shown here is derived from an EMBL/GenBank/DDBJ whole genome shotgun (WGS) entry which is preliminary data.</text>
</comment>
<protein>
    <submittedName>
        <fullName evidence="11">Cytochrome-c peroxidase</fullName>
    </submittedName>
</protein>
<dbReference type="PANTHER" id="PTHR30600">
    <property type="entry name" value="CYTOCHROME C PEROXIDASE-RELATED"/>
    <property type="match status" value="1"/>
</dbReference>
<evidence type="ECO:0000256" key="8">
    <source>
        <dbReference type="PIRSR" id="PIRSR000294-1"/>
    </source>
</evidence>
<feature type="binding site" description="axial binding residue" evidence="9">
    <location>
        <position position="227"/>
    </location>
    <ligand>
        <name>heme c</name>
        <dbReference type="ChEBI" id="CHEBI:61717"/>
        <label>2</label>
    </ligand>
    <ligandPart>
        <name>Fe</name>
        <dbReference type="ChEBI" id="CHEBI:18248"/>
    </ligandPart>
</feature>
<keyword evidence="12" id="KW-1185">Reference proteome</keyword>
<keyword evidence="2 8" id="KW-0349">Heme</keyword>
<comment type="subcellular location">
    <subcellularLocation>
        <location evidence="1">Periplasm</location>
    </subcellularLocation>
</comment>